<comment type="caution">
    <text evidence="1">The sequence shown here is derived from an EMBL/GenBank/DDBJ whole genome shotgun (WGS) entry which is preliminary data.</text>
</comment>
<protein>
    <submittedName>
        <fullName evidence="1">Uncharacterized protein</fullName>
    </submittedName>
</protein>
<dbReference type="AlphaFoldDB" id="A0A2H0WPW9"/>
<organism evidence="1 2">
    <name type="scientific">Candidatus Shapirobacteria bacterium CG09_land_8_20_14_0_10_39_12</name>
    <dbReference type="NCBI Taxonomy" id="1974885"/>
    <lineage>
        <taxon>Bacteria</taxon>
        <taxon>Candidatus Shapironibacteriota</taxon>
    </lineage>
</organism>
<reference evidence="2" key="1">
    <citation type="submission" date="2017-09" db="EMBL/GenBank/DDBJ databases">
        <title>Depth-based differentiation of microbial function through sediment-hosted aquifers and enrichment of novel symbionts in the deep terrestrial subsurface.</title>
        <authorList>
            <person name="Probst A.J."/>
            <person name="Ladd B."/>
            <person name="Jarett J.K."/>
            <person name="Geller-Mcgrath D.E."/>
            <person name="Sieber C.M.K."/>
            <person name="Emerson J.B."/>
            <person name="Anantharaman K."/>
            <person name="Thomas B.C."/>
            <person name="Malmstrom R."/>
            <person name="Stieglmeier M."/>
            <person name="Klingl A."/>
            <person name="Woyke T."/>
            <person name="Ryan C.M."/>
            <person name="Banfield J.F."/>
        </authorList>
    </citation>
    <scope>NUCLEOTIDE SEQUENCE [LARGE SCALE GENOMIC DNA]</scope>
</reference>
<dbReference type="EMBL" id="PEZI01000028">
    <property type="protein sequence ID" value="PIS14712.1"/>
    <property type="molecule type" value="Genomic_DNA"/>
</dbReference>
<proteinExistence type="predicted"/>
<evidence type="ECO:0000313" key="1">
    <source>
        <dbReference type="EMBL" id="PIS14712.1"/>
    </source>
</evidence>
<accession>A0A2H0WPW9</accession>
<sequence>MKEGDTQRPWSETLAMGLLGELNTNGSCNIRMLSEVYAKLESSSPYRSALKEAVKKSKLPNKDTLLQEKETG</sequence>
<dbReference type="Proteomes" id="UP000230775">
    <property type="component" value="Unassembled WGS sequence"/>
</dbReference>
<gene>
    <name evidence="1" type="ORF">COT64_01220</name>
</gene>
<evidence type="ECO:0000313" key="2">
    <source>
        <dbReference type="Proteomes" id="UP000230775"/>
    </source>
</evidence>
<name>A0A2H0WPW9_9BACT</name>